<evidence type="ECO:0000256" key="5">
    <source>
        <dbReference type="ARBA" id="ARBA00022989"/>
    </source>
</evidence>
<evidence type="ECO:0000256" key="6">
    <source>
        <dbReference type="ARBA" id="ARBA00023136"/>
    </source>
</evidence>
<dbReference type="Pfam" id="PF16010">
    <property type="entry name" value="CDH-cyt"/>
    <property type="match status" value="1"/>
</dbReference>
<dbReference type="PROSITE" id="PS50836">
    <property type="entry name" value="DOMON"/>
    <property type="match status" value="1"/>
</dbReference>
<evidence type="ECO:0000256" key="3">
    <source>
        <dbReference type="ARBA" id="ARBA00022692"/>
    </source>
</evidence>
<feature type="transmembrane region" description="Helical" evidence="7">
    <location>
        <begin position="330"/>
        <end position="350"/>
    </location>
</feature>
<dbReference type="AlphaFoldDB" id="A0A137NSM6"/>
<evidence type="ECO:0000256" key="4">
    <source>
        <dbReference type="ARBA" id="ARBA00022982"/>
    </source>
</evidence>
<dbReference type="STRING" id="796925.A0A137NSM6"/>
<name>A0A137NSM6_CONC2</name>
<sequence>MKLRLINYLYYFGLASCLRGSSNLEPVMNSAVVTNIQTPLSAVSKACPKSDICYSIQDFSDEVEFTIQCPSSVGWIAIGTGTQMKDSNIIVAWKNNDNTVTLSDRLSEGHSMPQPINNQSSKLMPQSRVEGDKMSIVFRRLKNTGNSQEVVIKEDMQEWIYAYSNAKPGSNLVNSTIKFHDGFGTMSLNLKAPLTSSASNSTSSASTTESPPPKKKVNFYLVHGCLFFLGWNLIPYIGILAAGPMKPLLGVWWFRIHVGMMAFMAPILSIAGFVLIVIKNGNHHFQSLHEILGLIIFILQFLQIFSGVVIDRLYNPKRAKIPWYDKLHWYTGRILFVLAQVNISLGFYVYDKSGLMNPVWALFGIVLFLEVFALFLVNFIVSKTKQS</sequence>
<feature type="transmembrane region" description="Helical" evidence="7">
    <location>
        <begin position="254"/>
        <end position="278"/>
    </location>
</feature>
<dbReference type="EMBL" id="KQ964819">
    <property type="protein sequence ID" value="KXN65773.1"/>
    <property type="molecule type" value="Genomic_DNA"/>
</dbReference>
<feature type="transmembrane region" description="Helical" evidence="7">
    <location>
        <begin position="359"/>
        <end position="381"/>
    </location>
</feature>
<dbReference type="Proteomes" id="UP000070444">
    <property type="component" value="Unassembled WGS sequence"/>
</dbReference>
<evidence type="ECO:0000313" key="11">
    <source>
        <dbReference type="Proteomes" id="UP000070444"/>
    </source>
</evidence>
<evidence type="ECO:0000259" key="9">
    <source>
        <dbReference type="PROSITE" id="PS50939"/>
    </source>
</evidence>
<organism evidence="10 11">
    <name type="scientific">Conidiobolus coronatus (strain ATCC 28846 / CBS 209.66 / NRRL 28638)</name>
    <name type="common">Delacroixia coronata</name>
    <dbReference type="NCBI Taxonomy" id="796925"/>
    <lineage>
        <taxon>Eukaryota</taxon>
        <taxon>Fungi</taxon>
        <taxon>Fungi incertae sedis</taxon>
        <taxon>Zoopagomycota</taxon>
        <taxon>Entomophthoromycotina</taxon>
        <taxon>Entomophthoromycetes</taxon>
        <taxon>Entomophthorales</taxon>
        <taxon>Ancylistaceae</taxon>
        <taxon>Conidiobolus</taxon>
    </lineage>
</organism>
<dbReference type="Pfam" id="PF03188">
    <property type="entry name" value="Cytochrom_B561"/>
    <property type="match status" value="1"/>
</dbReference>
<keyword evidence="6 7" id="KW-0472">Membrane</keyword>
<dbReference type="SUPFAM" id="SSF49344">
    <property type="entry name" value="CBD9-like"/>
    <property type="match status" value="1"/>
</dbReference>
<keyword evidence="4" id="KW-0249">Electron transport</keyword>
<dbReference type="OMA" id="KSPWIWA"/>
<keyword evidence="3 7" id="KW-0812">Transmembrane</keyword>
<dbReference type="SMART" id="SM00664">
    <property type="entry name" value="DoH"/>
    <property type="match status" value="1"/>
</dbReference>
<keyword evidence="5 7" id="KW-1133">Transmembrane helix</keyword>
<evidence type="ECO:0000313" key="10">
    <source>
        <dbReference type="EMBL" id="KXN65773.1"/>
    </source>
</evidence>
<dbReference type="InterPro" id="IPR006593">
    <property type="entry name" value="Cyt_b561/ferric_Rdtase_TM"/>
</dbReference>
<dbReference type="PROSITE" id="PS51257">
    <property type="entry name" value="PROKAR_LIPOPROTEIN"/>
    <property type="match status" value="1"/>
</dbReference>
<dbReference type="CDD" id="cd08760">
    <property type="entry name" value="Cyt_b561_FRRS1_like"/>
    <property type="match status" value="1"/>
</dbReference>
<evidence type="ECO:0000256" key="7">
    <source>
        <dbReference type="SAM" id="Phobius"/>
    </source>
</evidence>
<proteinExistence type="predicted"/>
<dbReference type="Gene3D" id="2.60.40.1210">
    <property type="entry name" value="Cellobiose dehydrogenase, cytochrome domain"/>
    <property type="match status" value="1"/>
</dbReference>
<dbReference type="PROSITE" id="PS50939">
    <property type="entry name" value="CYTOCHROME_B561"/>
    <property type="match status" value="1"/>
</dbReference>
<reference evidence="10 11" key="1">
    <citation type="journal article" date="2015" name="Genome Biol. Evol.">
        <title>Phylogenomic analyses indicate that early fungi evolved digesting cell walls of algal ancestors of land plants.</title>
        <authorList>
            <person name="Chang Y."/>
            <person name="Wang S."/>
            <person name="Sekimoto S."/>
            <person name="Aerts A.L."/>
            <person name="Choi C."/>
            <person name="Clum A."/>
            <person name="LaButti K.M."/>
            <person name="Lindquist E.A."/>
            <person name="Yee Ngan C."/>
            <person name="Ohm R.A."/>
            <person name="Salamov A.A."/>
            <person name="Grigoriev I.V."/>
            <person name="Spatafora J.W."/>
            <person name="Berbee M.L."/>
        </authorList>
    </citation>
    <scope>NUCLEOTIDE SEQUENCE [LARGE SCALE GENOMIC DNA]</scope>
    <source>
        <strain evidence="10 11">NRRL 28638</strain>
    </source>
</reference>
<dbReference type="CDD" id="cd09630">
    <property type="entry name" value="CDH_like_cytochrome"/>
    <property type="match status" value="1"/>
</dbReference>
<evidence type="ECO:0000256" key="2">
    <source>
        <dbReference type="ARBA" id="ARBA00022448"/>
    </source>
</evidence>
<feature type="domain" description="DOMON" evidence="8">
    <location>
        <begin position="48"/>
        <end position="164"/>
    </location>
</feature>
<keyword evidence="11" id="KW-1185">Reference proteome</keyword>
<feature type="domain" description="Cytochrome b561" evidence="9">
    <location>
        <begin position="183"/>
        <end position="385"/>
    </location>
</feature>
<keyword evidence="2" id="KW-0813">Transport</keyword>
<dbReference type="GO" id="GO:0016020">
    <property type="term" value="C:membrane"/>
    <property type="evidence" value="ECO:0007669"/>
    <property type="project" value="UniProtKB-SubCell"/>
</dbReference>
<feature type="transmembrane region" description="Helical" evidence="7">
    <location>
        <begin position="219"/>
        <end position="242"/>
    </location>
</feature>
<dbReference type="PANTHER" id="PTHR47797">
    <property type="entry name" value="DEHYDROGENASE, PUTATIVE (AFU_ORTHOLOGUE AFUA_8G05805)-RELATED"/>
    <property type="match status" value="1"/>
</dbReference>
<feature type="transmembrane region" description="Helical" evidence="7">
    <location>
        <begin position="290"/>
        <end position="310"/>
    </location>
</feature>
<gene>
    <name evidence="10" type="ORF">CONCODRAFT_12542</name>
</gene>
<comment type="subcellular location">
    <subcellularLocation>
        <location evidence="1">Membrane</location>
    </subcellularLocation>
</comment>
<dbReference type="OrthoDB" id="19261at2759"/>
<evidence type="ECO:0000259" key="8">
    <source>
        <dbReference type="PROSITE" id="PS50836"/>
    </source>
</evidence>
<accession>A0A137NSM6</accession>
<dbReference type="InterPro" id="IPR015920">
    <property type="entry name" value="Cellobiose_DH-like_cyt"/>
</dbReference>
<evidence type="ECO:0000256" key="1">
    <source>
        <dbReference type="ARBA" id="ARBA00004370"/>
    </source>
</evidence>
<dbReference type="PANTHER" id="PTHR47797:SF3">
    <property type="entry name" value="CYTOCHROME B561 DOMAIN-CONTAINING PROTEIN"/>
    <property type="match status" value="1"/>
</dbReference>
<protein>
    <submittedName>
        <fullName evidence="10">CBD9-like protein</fullName>
    </submittedName>
</protein>
<dbReference type="SMART" id="SM00665">
    <property type="entry name" value="B561"/>
    <property type="match status" value="1"/>
</dbReference>
<dbReference type="InterPro" id="IPR005018">
    <property type="entry name" value="DOMON_domain"/>
</dbReference>